<gene>
    <name evidence="1" type="ORF">D3871_22865</name>
</gene>
<sequence>MPIDFWRQRKYDGACQGQYSSLVDFLISKMLRSSSLIAPVMLMTALCGCANMKPAALQSEQFLSSGSHVQSFPGTPERTCEAARRALLSQGYVIGDSTESLVKGRKYFQPETDTHTQIEFHVVCAPNSEGSNSTTVFANAVRDRYSLRKSSNSASLGVGAIGSISLPFGSSDDALVKVGTETIPSKQFYSQFFELVERYLDPVTSIPAQS</sequence>
<reference evidence="2" key="1">
    <citation type="submission" date="2018-09" db="EMBL/GenBank/DDBJ databases">
        <authorList>
            <person name="Zhu H."/>
        </authorList>
    </citation>
    <scope>NUCLEOTIDE SEQUENCE [LARGE SCALE GENOMIC DNA]</scope>
    <source>
        <strain evidence="2">K1R23-30</strain>
    </source>
</reference>
<dbReference type="Pfam" id="PF10001">
    <property type="entry name" value="DUF2242"/>
    <property type="match status" value="1"/>
</dbReference>
<name>A0A3A3G7L3_9BURK</name>
<dbReference type="Proteomes" id="UP000265955">
    <property type="component" value="Unassembled WGS sequence"/>
</dbReference>
<evidence type="ECO:0000313" key="1">
    <source>
        <dbReference type="EMBL" id="RJF96170.1"/>
    </source>
</evidence>
<evidence type="ECO:0000313" key="2">
    <source>
        <dbReference type="Proteomes" id="UP000265955"/>
    </source>
</evidence>
<proteinExistence type="predicted"/>
<organism evidence="1 2">
    <name type="scientific">Noviherbaspirillum saxi</name>
    <dbReference type="NCBI Taxonomy" id="2320863"/>
    <lineage>
        <taxon>Bacteria</taxon>
        <taxon>Pseudomonadati</taxon>
        <taxon>Pseudomonadota</taxon>
        <taxon>Betaproteobacteria</taxon>
        <taxon>Burkholderiales</taxon>
        <taxon>Oxalobacteraceae</taxon>
        <taxon>Noviherbaspirillum</taxon>
    </lineage>
</organism>
<protein>
    <submittedName>
        <fullName evidence="1">DUF2242 domain-containing protein</fullName>
    </submittedName>
</protein>
<dbReference type="EMBL" id="QYUO01000002">
    <property type="protein sequence ID" value="RJF96170.1"/>
    <property type="molecule type" value="Genomic_DNA"/>
</dbReference>
<accession>A0A3A3G7L3</accession>
<dbReference type="OrthoDB" id="8588389at2"/>
<comment type="caution">
    <text evidence="1">The sequence shown here is derived from an EMBL/GenBank/DDBJ whole genome shotgun (WGS) entry which is preliminary data.</text>
</comment>
<dbReference type="InterPro" id="IPR018718">
    <property type="entry name" value="DUF2242"/>
</dbReference>
<dbReference type="RefSeq" id="WP_119771318.1">
    <property type="nucleotide sequence ID" value="NZ_QYUO01000002.1"/>
</dbReference>
<dbReference type="AlphaFoldDB" id="A0A3A3G7L3"/>
<keyword evidence="2" id="KW-1185">Reference proteome</keyword>